<keyword evidence="3" id="KW-1185">Reference proteome</keyword>
<evidence type="ECO:0000256" key="1">
    <source>
        <dbReference type="SAM" id="SignalP"/>
    </source>
</evidence>
<dbReference type="RefSeq" id="WP_010652919.1">
    <property type="nucleotide sequence ID" value="NZ_JAPHOO010000001.1"/>
</dbReference>
<dbReference type="GeneID" id="93292697"/>
<dbReference type="OrthoDB" id="5652349at2"/>
<name>A0A377G7Z6_9GAMM</name>
<dbReference type="AlphaFoldDB" id="A0A377G7Z6"/>
<evidence type="ECO:0000313" key="3">
    <source>
        <dbReference type="Proteomes" id="UP000254554"/>
    </source>
</evidence>
<reference evidence="2 3" key="1">
    <citation type="submission" date="2018-06" db="EMBL/GenBank/DDBJ databases">
        <authorList>
            <consortium name="Pathogen Informatics"/>
            <person name="Doyle S."/>
        </authorList>
    </citation>
    <scope>NUCLEOTIDE SEQUENCE [LARGE SCALE GENOMIC DNA]</scope>
    <source>
        <strain evidence="2 3">NCTC11370</strain>
    </source>
</reference>
<accession>A0A377G7Z6</accession>
<organism evidence="2 3">
    <name type="scientific">Fluoribacter dumoffii</name>
    <dbReference type="NCBI Taxonomy" id="463"/>
    <lineage>
        <taxon>Bacteria</taxon>
        <taxon>Pseudomonadati</taxon>
        <taxon>Pseudomonadota</taxon>
        <taxon>Gammaproteobacteria</taxon>
        <taxon>Legionellales</taxon>
        <taxon>Legionellaceae</taxon>
        <taxon>Fluoribacter</taxon>
    </lineage>
</organism>
<keyword evidence="1" id="KW-0732">Signal</keyword>
<dbReference type="EMBL" id="UGGT01000001">
    <property type="protein sequence ID" value="STO20621.1"/>
    <property type="molecule type" value="Genomic_DNA"/>
</dbReference>
<gene>
    <name evidence="2" type="ORF">NCTC11370_00680</name>
</gene>
<feature type="chain" id="PRO_5016836943" evidence="1">
    <location>
        <begin position="24"/>
        <end position="142"/>
    </location>
</feature>
<sequence length="142" mass="15758">MNRISFNMVAGVVSCFLLSSAFADTPAVQTSKSEISGTYLCDFHDPFSGSPNGRELLIIKKISDNNYRMFKKGLHDATPTIVGVGLQNKEQNNALSFLFWWSKDMTTTFTQSIIVKTDGTLDGRWVQNNKDKAATFSCKKSS</sequence>
<dbReference type="PROSITE" id="PS51257">
    <property type="entry name" value="PROKAR_LIPOPROTEIN"/>
    <property type="match status" value="1"/>
</dbReference>
<dbReference type="STRING" id="1094715.GCA_000236165_01741"/>
<proteinExistence type="predicted"/>
<feature type="signal peptide" evidence="1">
    <location>
        <begin position="1"/>
        <end position="23"/>
    </location>
</feature>
<evidence type="ECO:0000313" key="2">
    <source>
        <dbReference type="EMBL" id="STO20621.1"/>
    </source>
</evidence>
<dbReference type="Proteomes" id="UP000254554">
    <property type="component" value="Unassembled WGS sequence"/>
</dbReference>
<protein>
    <submittedName>
        <fullName evidence="2">Uncharacterized protein</fullName>
    </submittedName>
</protein>